<feature type="region of interest" description="Disordered" evidence="2">
    <location>
        <begin position="484"/>
        <end position="562"/>
    </location>
</feature>
<evidence type="ECO:0000313" key="3">
    <source>
        <dbReference type="EnsemblMetazoa" id="OVOC1359.1"/>
    </source>
</evidence>
<evidence type="ECO:0000256" key="1">
    <source>
        <dbReference type="SAM" id="Coils"/>
    </source>
</evidence>
<dbReference type="Proteomes" id="UP000024404">
    <property type="component" value="Unassembled WGS sequence"/>
</dbReference>
<dbReference type="EnsemblMetazoa" id="OVOC1359.1">
    <property type="protein sequence ID" value="OVOC1359.1"/>
    <property type="gene ID" value="WBGene00238168"/>
</dbReference>
<proteinExistence type="predicted"/>
<protein>
    <submittedName>
        <fullName evidence="3">Uncharacterized protein</fullName>
    </submittedName>
</protein>
<sequence length="742" mass="86004">MLDDGHLTPPKTPSDTDSNSNSGSLFSRRYPDELSSNSSGSKENTPSLQNNENLLSPKLPSQRRVFNGFSPENFKCQPKLTRRNSIDLSINGEKSNSDDEWFAQRFKPNRRKEPKNYQISHRVTRTDVQKCLRMRLAEMRRRDQQKRKAMYDADNGIVDDESESAEIDICKLMNDEESKALECDFGKKSLENNAVVKEKDVKPKYDLMRHEADDSNDDDRETFIQEYEVNEKKRSIENRNNEIEEEIAEKNGSIYLNEGLNEVVAEDNDDKFVSKENIFDEDLRKDWLQTGTKTYESLMEHKDHESCYLSDNEATSFNLSDEKTDSEEDNRSSTSLIDRLLDDVAANCSGSFDYPEDNKPDEHKKVPIDNSDDDDRDDEDEDELIRRHRKPRKRRLLFTPDDSDEDKDNEDKDALKSIKNVRNLEADDRNDIETSSISNQKKTNSIDDVNALLNESDEFNVNKQDSFLFSDEDDDHKRNVIEPIDEVNDENQQVEGVEEANSSDDELKIFRELERAQKAKKKSEYIDEEASLSGDDVGSDENDDEDQLNVYEAEEGDNDELPDDETIREQLHKQWLKQQQDEEDRKLLYWKDQLLIDGDLTEETDRTFRFKLRVTENENTNEEMDDVAVDAENIEVDDDEVCKRRREISKWKIETKKTELHGESTLLKKTNPLLKAASKIIDKGNLNGNSQSDEQADALVCKNSLLYHRKSLSQVLNQTKITLYTKSAETSNARANEHTKYD</sequence>
<feature type="compositionally biased region" description="Acidic residues" evidence="2">
    <location>
        <begin position="537"/>
        <end position="562"/>
    </location>
</feature>
<feature type="region of interest" description="Disordered" evidence="2">
    <location>
        <begin position="317"/>
        <end position="445"/>
    </location>
</feature>
<feature type="compositionally biased region" description="Basic and acidic residues" evidence="2">
    <location>
        <begin position="409"/>
        <end position="432"/>
    </location>
</feature>
<keyword evidence="4" id="KW-1185">Reference proteome</keyword>
<evidence type="ECO:0000313" key="4">
    <source>
        <dbReference type="Proteomes" id="UP000024404"/>
    </source>
</evidence>
<organism evidence="3 4">
    <name type="scientific">Onchocerca volvulus</name>
    <dbReference type="NCBI Taxonomy" id="6282"/>
    <lineage>
        <taxon>Eukaryota</taxon>
        <taxon>Metazoa</taxon>
        <taxon>Ecdysozoa</taxon>
        <taxon>Nematoda</taxon>
        <taxon>Chromadorea</taxon>
        <taxon>Rhabditida</taxon>
        <taxon>Spirurina</taxon>
        <taxon>Spiruromorpha</taxon>
        <taxon>Filarioidea</taxon>
        <taxon>Onchocercidae</taxon>
        <taxon>Onchocerca</taxon>
    </lineage>
</organism>
<feature type="compositionally biased region" description="Basic and acidic residues" evidence="2">
    <location>
        <begin position="505"/>
        <end position="525"/>
    </location>
</feature>
<keyword evidence="1" id="KW-0175">Coiled coil</keyword>
<feature type="compositionally biased region" description="Polar residues" evidence="2">
    <location>
        <begin position="433"/>
        <end position="445"/>
    </location>
</feature>
<reference evidence="4" key="1">
    <citation type="submission" date="2013-10" db="EMBL/GenBank/DDBJ databases">
        <title>Genome sequencing of Onchocerca volvulus.</title>
        <authorList>
            <person name="Cotton J."/>
            <person name="Tsai J."/>
            <person name="Stanley E."/>
            <person name="Tracey A."/>
            <person name="Holroyd N."/>
            <person name="Lustigman S."/>
            <person name="Berriman M."/>
        </authorList>
    </citation>
    <scope>NUCLEOTIDE SEQUENCE</scope>
</reference>
<dbReference type="EMBL" id="CMVM020000038">
    <property type="status" value="NOT_ANNOTATED_CDS"/>
    <property type="molecule type" value="Genomic_DNA"/>
</dbReference>
<name>A0A8R1XQB0_ONCVO</name>
<evidence type="ECO:0000256" key="2">
    <source>
        <dbReference type="SAM" id="MobiDB-lite"/>
    </source>
</evidence>
<accession>A0A8R1XQB0</accession>
<dbReference type="AlphaFoldDB" id="A0A8R1XQB0"/>
<feature type="compositionally biased region" description="Basic residues" evidence="2">
    <location>
        <begin position="386"/>
        <end position="396"/>
    </location>
</feature>
<feature type="compositionally biased region" description="Basic and acidic residues" evidence="2">
    <location>
        <begin position="356"/>
        <end position="367"/>
    </location>
</feature>
<feature type="coiled-coil region" evidence="1">
    <location>
        <begin position="226"/>
        <end position="253"/>
    </location>
</feature>
<reference evidence="3" key="2">
    <citation type="submission" date="2022-06" db="UniProtKB">
        <authorList>
            <consortium name="EnsemblMetazoa"/>
        </authorList>
    </citation>
    <scope>IDENTIFICATION</scope>
</reference>
<dbReference type="OMA" id="LLYWKDQ"/>
<feature type="region of interest" description="Disordered" evidence="2">
    <location>
        <begin position="1"/>
        <end position="72"/>
    </location>
</feature>
<feature type="compositionally biased region" description="Polar residues" evidence="2">
    <location>
        <begin position="34"/>
        <end position="54"/>
    </location>
</feature>
<feature type="compositionally biased region" description="Polar residues" evidence="2">
    <location>
        <begin position="13"/>
        <end position="25"/>
    </location>
</feature>
<feature type="compositionally biased region" description="Acidic residues" evidence="2">
    <location>
        <begin position="370"/>
        <end position="383"/>
    </location>
</feature>